<dbReference type="eggNOG" id="COG2972">
    <property type="taxonomic scope" value="Bacteria"/>
</dbReference>
<accession>L1MLL7</accession>
<feature type="domain" description="HAMP" evidence="9">
    <location>
        <begin position="245"/>
        <end position="297"/>
    </location>
</feature>
<comment type="similarity">
    <text evidence="2">Belongs to the adenylyl cyclase class-3 family.</text>
</comment>
<feature type="transmembrane region" description="Helical" evidence="7">
    <location>
        <begin position="16"/>
        <end position="38"/>
    </location>
</feature>
<keyword evidence="5 7" id="KW-1133">Transmembrane helix</keyword>
<dbReference type="GO" id="GO:0035556">
    <property type="term" value="P:intracellular signal transduction"/>
    <property type="evidence" value="ECO:0007669"/>
    <property type="project" value="InterPro"/>
</dbReference>
<keyword evidence="6 7" id="KW-0472">Membrane</keyword>
<dbReference type="PANTHER" id="PTHR43081:SF17">
    <property type="entry name" value="BLL5647 PROTEIN"/>
    <property type="match status" value="1"/>
</dbReference>
<dbReference type="eggNOG" id="COG2114">
    <property type="taxonomic scope" value="Bacteria"/>
</dbReference>
<dbReference type="InterPro" id="IPR001054">
    <property type="entry name" value="A/G_cyclase"/>
</dbReference>
<dbReference type="PROSITE" id="PS50885">
    <property type="entry name" value="HAMP"/>
    <property type="match status" value="1"/>
</dbReference>
<dbReference type="InterPro" id="IPR029787">
    <property type="entry name" value="Nucleotide_cyclase"/>
</dbReference>
<evidence type="ECO:0000313" key="10">
    <source>
        <dbReference type="EMBL" id="EKX91834.1"/>
    </source>
</evidence>
<dbReference type="GO" id="GO:0004016">
    <property type="term" value="F:adenylate cyclase activity"/>
    <property type="evidence" value="ECO:0007669"/>
    <property type="project" value="UniProtKB-ARBA"/>
</dbReference>
<evidence type="ECO:0000313" key="11">
    <source>
        <dbReference type="Proteomes" id="UP000010445"/>
    </source>
</evidence>
<feature type="transmembrane region" description="Helical" evidence="7">
    <location>
        <begin position="101"/>
        <end position="128"/>
    </location>
</feature>
<gene>
    <name evidence="10" type="ORF">HMPREF9997_00496</name>
</gene>
<evidence type="ECO:0000256" key="3">
    <source>
        <dbReference type="ARBA" id="ARBA00022475"/>
    </source>
</evidence>
<keyword evidence="3" id="KW-1003">Cell membrane</keyword>
<dbReference type="SMART" id="SM00304">
    <property type="entry name" value="HAMP"/>
    <property type="match status" value="1"/>
</dbReference>
<dbReference type="Pfam" id="PF00672">
    <property type="entry name" value="HAMP"/>
    <property type="match status" value="1"/>
</dbReference>
<dbReference type="SMART" id="SM00044">
    <property type="entry name" value="CYCc"/>
    <property type="match status" value="1"/>
</dbReference>
<organism evidence="10 11">
    <name type="scientific">Corynebacterium durum F0235</name>
    <dbReference type="NCBI Taxonomy" id="1035195"/>
    <lineage>
        <taxon>Bacteria</taxon>
        <taxon>Bacillati</taxon>
        <taxon>Actinomycetota</taxon>
        <taxon>Actinomycetes</taxon>
        <taxon>Mycobacteriales</taxon>
        <taxon>Corynebacteriaceae</taxon>
        <taxon>Corynebacterium</taxon>
    </lineage>
</organism>
<dbReference type="HOGENOM" id="CLU_025433_2_0_11"/>
<keyword evidence="11" id="KW-1185">Reference proteome</keyword>
<evidence type="ECO:0000256" key="4">
    <source>
        <dbReference type="ARBA" id="ARBA00022692"/>
    </source>
</evidence>
<comment type="subcellular location">
    <subcellularLocation>
        <location evidence="1">Cell membrane</location>
        <topology evidence="1">Multi-pass membrane protein</topology>
    </subcellularLocation>
</comment>
<protein>
    <submittedName>
        <fullName evidence="10">Adenylate/guanylate cyclase catalytic domain protein</fullName>
    </submittedName>
</protein>
<feature type="transmembrane region" description="Helical" evidence="7">
    <location>
        <begin position="59"/>
        <end position="81"/>
    </location>
</feature>
<feature type="transmembrane region" description="Helical" evidence="7">
    <location>
        <begin position="220"/>
        <end position="243"/>
    </location>
</feature>
<dbReference type="GO" id="GO:0006171">
    <property type="term" value="P:cAMP biosynthetic process"/>
    <property type="evidence" value="ECO:0007669"/>
    <property type="project" value="TreeGrafter"/>
</dbReference>
<feature type="transmembrane region" description="Helical" evidence="7">
    <location>
        <begin position="189"/>
        <end position="208"/>
    </location>
</feature>
<evidence type="ECO:0000256" key="6">
    <source>
        <dbReference type="ARBA" id="ARBA00023136"/>
    </source>
</evidence>
<dbReference type="RefSeq" id="WP_006062747.1">
    <property type="nucleotide sequence ID" value="NZ_KB290827.1"/>
</dbReference>
<dbReference type="EMBL" id="AMEM01000009">
    <property type="protein sequence ID" value="EKX91834.1"/>
    <property type="molecule type" value="Genomic_DNA"/>
</dbReference>
<dbReference type="CDD" id="cd07302">
    <property type="entry name" value="CHD"/>
    <property type="match status" value="1"/>
</dbReference>
<comment type="caution">
    <text evidence="10">The sequence shown here is derived from an EMBL/GenBank/DDBJ whole genome shotgun (WGS) entry which is preliminary data.</text>
</comment>
<dbReference type="SUPFAM" id="SSF55073">
    <property type="entry name" value="Nucleotide cyclase"/>
    <property type="match status" value="1"/>
</dbReference>
<dbReference type="AlphaFoldDB" id="L1MLL7"/>
<dbReference type="GO" id="GO:0005886">
    <property type="term" value="C:plasma membrane"/>
    <property type="evidence" value="ECO:0007669"/>
    <property type="project" value="UniProtKB-SubCell"/>
</dbReference>
<evidence type="ECO:0000256" key="5">
    <source>
        <dbReference type="ARBA" id="ARBA00022989"/>
    </source>
</evidence>
<dbReference type="InterPro" id="IPR003660">
    <property type="entry name" value="HAMP_dom"/>
</dbReference>
<dbReference type="Proteomes" id="UP000010445">
    <property type="component" value="Unassembled WGS sequence"/>
</dbReference>
<reference evidence="10 11" key="1">
    <citation type="submission" date="2012-05" db="EMBL/GenBank/DDBJ databases">
        <authorList>
            <person name="Weinstock G."/>
            <person name="Sodergren E."/>
            <person name="Lobos E.A."/>
            <person name="Fulton L."/>
            <person name="Fulton R."/>
            <person name="Courtney L."/>
            <person name="Fronick C."/>
            <person name="O'Laughlin M."/>
            <person name="Godfrey J."/>
            <person name="Wilson R.M."/>
            <person name="Miner T."/>
            <person name="Farmer C."/>
            <person name="Delehaunty K."/>
            <person name="Cordes M."/>
            <person name="Minx P."/>
            <person name="Tomlinson C."/>
            <person name="Chen J."/>
            <person name="Wollam A."/>
            <person name="Pepin K.H."/>
            <person name="Bhonagiri V."/>
            <person name="Zhang X."/>
            <person name="Suruliraj S."/>
            <person name="Warren W."/>
            <person name="Mitreva M."/>
            <person name="Mardis E.R."/>
            <person name="Wilson R.K."/>
        </authorList>
    </citation>
    <scope>NUCLEOTIDE SEQUENCE [LARGE SCALE GENOMIC DNA]</scope>
    <source>
        <strain evidence="10 11">F0235</strain>
    </source>
</reference>
<evidence type="ECO:0000256" key="7">
    <source>
        <dbReference type="SAM" id="Phobius"/>
    </source>
</evidence>
<keyword evidence="4 7" id="KW-0812">Transmembrane</keyword>
<dbReference type="PATRIC" id="fig|1035195.3.peg.451"/>
<dbReference type="Gene3D" id="6.10.340.10">
    <property type="match status" value="1"/>
</dbReference>
<sequence>MRRFAQVMKWLWGTSWPLYAATVLGSNVLGALAIMLFVRYLLPIPEIANFGTDSNYLRIAGIVYVVLAVFAGVAVTLRLFLPVLRWQHKPDEHDPNMVRNLVLRIPVYQAVLCAVVWLIGVSIVTVVAASTSSRLAFVVALATILGGAIVVLLTYLEAELLVRPIAAKALAQGFADSTLEPPVRVRMQLTWIVTSGVPILGMLLMVVGQRVRYFHHDSSSILPGIIALGCVALITGAVGTTLVTKSIVDPISELHEAIERVRRGDANTAVRIYDGSEIGVLQAGFNEMMRGLRERQRVHDLFGRYVGAEVASRALEELPTLGGEDRNVAVLFIDVIGSTSFAVNHTPEDVVAALNDFFEQVVAVVHHNKGFINKFQGDAALAVFGAPLPLSDAAGHALAAARELRQKLKGLKLSCGIGVAAGHVVAGHIGGSDRFEYTVIGDAVNQAARLTELAKDTPGRVLTSAATLREANEAEQARWTVLKSVELRGRKEMTQLARPIRPTLADRS</sequence>
<dbReference type="InterPro" id="IPR050697">
    <property type="entry name" value="Adenylyl/Guanylyl_Cyclase_3/4"/>
</dbReference>
<dbReference type="OrthoDB" id="368920at2"/>
<feature type="domain" description="Guanylate cyclase" evidence="8">
    <location>
        <begin position="329"/>
        <end position="451"/>
    </location>
</feature>
<dbReference type="STRING" id="1035195.HMPREF9997_00496"/>
<dbReference type="SUPFAM" id="SSF158472">
    <property type="entry name" value="HAMP domain-like"/>
    <property type="match status" value="1"/>
</dbReference>
<name>L1MLL7_9CORY</name>
<dbReference type="PANTHER" id="PTHR43081">
    <property type="entry name" value="ADENYLATE CYCLASE, TERMINAL-DIFFERENTIATION SPECIFIC-RELATED"/>
    <property type="match status" value="1"/>
</dbReference>
<evidence type="ECO:0000256" key="1">
    <source>
        <dbReference type="ARBA" id="ARBA00004651"/>
    </source>
</evidence>
<proteinExistence type="inferred from homology"/>
<dbReference type="Pfam" id="PF00211">
    <property type="entry name" value="Guanylate_cyc"/>
    <property type="match status" value="1"/>
</dbReference>
<evidence type="ECO:0000259" key="9">
    <source>
        <dbReference type="PROSITE" id="PS50885"/>
    </source>
</evidence>
<dbReference type="Gene3D" id="3.30.70.1230">
    <property type="entry name" value="Nucleotide cyclase"/>
    <property type="match status" value="1"/>
</dbReference>
<feature type="transmembrane region" description="Helical" evidence="7">
    <location>
        <begin position="135"/>
        <end position="156"/>
    </location>
</feature>
<dbReference type="CDD" id="cd06225">
    <property type="entry name" value="HAMP"/>
    <property type="match status" value="1"/>
</dbReference>
<evidence type="ECO:0000256" key="2">
    <source>
        <dbReference type="ARBA" id="ARBA00005381"/>
    </source>
</evidence>
<evidence type="ECO:0000259" key="8">
    <source>
        <dbReference type="PROSITE" id="PS50125"/>
    </source>
</evidence>
<dbReference type="PROSITE" id="PS50125">
    <property type="entry name" value="GUANYLATE_CYCLASE_2"/>
    <property type="match status" value="1"/>
</dbReference>